<dbReference type="CDD" id="cd06257">
    <property type="entry name" value="DnaJ"/>
    <property type="match status" value="1"/>
</dbReference>
<proteinExistence type="predicted"/>
<dbReference type="GO" id="GO:0036503">
    <property type="term" value="P:ERAD pathway"/>
    <property type="evidence" value="ECO:0007669"/>
    <property type="project" value="TreeGrafter"/>
</dbReference>
<evidence type="ECO:0000256" key="1">
    <source>
        <dbReference type="ARBA" id="ARBA00023186"/>
    </source>
</evidence>
<dbReference type="InterPro" id="IPR036869">
    <property type="entry name" value="J_dom_sf"/>
</dbReference>
<comment type="caution">
    <text evidence="3">The sequence shown here is derived from an EMBL/GenBank/DDBJ whole genome shotgun (WGS) entry which is preliminary data.</text>
</comment>
<sequence>MKDFYKILGVSENSSSEEIKKAYRNLAHKHHPDKSSGDEAKFKEINEAYQTLSDAGKKQQYDAMRKYGGGFSSSDSRGFGYDPFGFSSGGFSWQGGLDDLLSEFFGGMSGFSRSTGQRTRTQPKQVVTMSVQGPKGMNMTIQLSGVKGVNDKAKKIIEEFAGKLFRELE</sequence>
<dbReference type="GO" id="GO:0051787">
    <property type="term" value="F:misfolded protein binding"/>
    <property type="evidence" value="ECO:0007669"/>
    <property type="project" value="TreeGrafter"/>
</dbReference>
<dbReference type="InterPro" id="IPR001623">
    <property type="entry name" value="DnaJ_domain"/>
</dbReference>
<dbReference type="PROSITE" id="PS50076">
    <property type="entry name" value="DNAJ_2"/>
    <property type="match status" value="1"/>
</dbReference>
<protein>
    <recommendedName>
        <fullName evidence="2">J domain-containing protein</fullName>
    </recommendedName>
</protein>
<keyword evidence="1" id="KW-0143">Chaperone</keyword>
<dbReference type="PROSITE" id="PS00636">
    <property type="entry name" value="DNAJ_1"/>
    <property type="match status" value="1"/>
</dbReference>
<feature type="domain" description="J" evidence="2">
    <location>
        <begin position="3"/>
        <end position="65"/>
    </location>
</feature>
<accession>A0A1G1XJQ5</accession>
<dbReference type="GO" id="GO:0051087">
    <property type="term" value="F:protein-folding chaperone binding"/>
    <property type="evidence" value="ECO:0007669"/>
    <property type="project" value="TreeGrafter"/>
</dbReference>
<dbReference type="AlphaFoldDB" id="A0A1G1XJQ5"/>
<dbReference type="PANTHER" id="PTHR44360">
    <property type="entry name" value="DNAJ HOMOLOG SUBFAMILY B MEMBER 9"/>
    <property type="match status" value="1"/>
</dbReference>
<dbReference type="Proteomes" id="UP000178570">
    <property type="component" value="Unassembled WGS sequence"/>
</dbReference>
<evidence type="ECO:0000259" key="2">
    <source>
        <dbReference type="PROSITE" id="PS50076"/>
    </source>
</evidence>
<evidence type="ECO:0000313" key="3">
    <source>
        <dbReference type="EMBL" id="OGY40238.1"/>
    </source>
</evidence>
<organism evidence="3 4">
    <name type="scientific">Candidatus Brennerbacteria bacterium RIFOXYD1_FULL_41_16</name>
    <dbReference type="NCBI Taxonomy" id="1797529"/>
    <lineage>
        <taxon>Bacteria</taxon>
        <taxon>Candidatus Brenneribacteriota</taxon>
    </lineage>
</organism>
<dbReference type="InterPro" id="IPR018253">
    <property type="entry name" value="DnaJ_domain_CS"/>
</dbReference>
<dbReference type="PANTHER" id="PTHR44360:SF1">
    <property type="entry name" value="DNAJ HOMOLOG SUBFAMILY B MEMBER 9"/>
    <property type="match status" value="1"/>
</dbReference>
<dbReference type="SMART" id="SM00271">
    <property type="entry name" value="DnaJ"/>
    <property type="match status" value="1"/>
</dbReference>
<dbReference type="EMBL" id="MHHY01000009">
    <property type="protein sequence ID" value="OGY40238.1"/>
    <property type="molecule type" value="Genomic_DNA"/>
</dbReference>
<dbReference type="STRING" id="1797529.A2570_03060"/>
<dbReference type="PRINTS" id="PR00625">
    <property type="entry name" value="JDOMAIN"/>
</dbReference>
<reference evidence="3 4" key="1">
    <citation type="journal article" date="2016" name="Nat. Commun.">
        <title>Thousands of microbial genomes shed light on interconnected biogeochemical processes in an aquifer system.</title>
        <authorList>
            <person name="Anantharaman K."/>
            <person name="Brown C.T."/>
            <person name="Hug L.A."/>
            <person name="Sharon I."/>
            <person name="Castelle C.J."/>
            <person name="Probst A.J."/>
            <person name="Thomas B.C."/>
            <person name="Singh A."/>
            <person name="Wilkins M.J."/>
            <person name="Karaoz U."/>
            <person name="Brodie E.L."/>
            <person name="Williams K.H."/>
            <person name="Hubbard S.S."/>
            <person name="Banfield J.F."/>
        </authorList>
    </citation>
    <scope>NUCLEOTIDE SEQUENCE [LARGE SCALE GENOMIC DNA]</scope>
</reference>
<dbReference type="Pfam" id="PF00226">
    <property type="entry name" value="DnaJ"/>
    <property type="match status" value="1"/>
</dbReference>
<name>A0A1G1XJQ5_9BACT</name>
<gene>
    <name evidence="3" type="ORF">A2570_03060</name>
</gene>
<evidence type="ECO:0000313" key="4">
    <source>
        <dbReference type="Proteomes" id="UP000178570"/>
    </source>
</evidence>
<dbReference type="Gene3D" id="1.10.287.110">
    <property type="entry name" value="DnaJ domain"/>
    <property type="match status" value="1"/>
</dbReference>
<dbReference type="InterPro" id="IPR051948">
    <property type="entry name" value="Hsp70_co-chaperone_J-domain"/>
</dbReference>
<dbReference type="SUPFAM" id="SSF46565">
    <property type="entry name" value="Chaperone J-domain"/>
    <property type="match status" value="1"/>
</dbReference>